<dbReference type="GO" id="GO:0003735">
    <property type="term" value="F:structural constituent of ribosome"/>
    <property type="evidence" value="ECO:0007669"/>
    <property type="project" value="InterPro"/>
</dbReference>
<keyword evidence="3 8" id="KW-0689">Ribosomal protein</keyword>
<gene>
    <name evidence="8" type="ORF">VT99_13932</name>
</gene>
<proteinExistence type="predicted"/>
<accession>A0A444IR17</accession>
<dbReference type="InterPro" id="IPR020930">
    <property type="entry name" value="Ribosomal_uL5_bac-type"/>
</dbReference>
<dbReference type="Pfam" id="PF14693">
    <property type="entry name" value="Ribosomal_TL5_C"/>
    <property type="match status" value="1"/>
</dbReference>
<feature type="non-terminal residue" evidence="8">
    <location>
        <position position="165"/>
    </location>
</feature>
<dbReference type="SUPFAM" id="SSF50715">
    <property type="entry name" value="Ribosomal protein L25-like"/>
    <property type="match status" value="1"/>
</dbReference>
<dbReference type="Pfam" id="PF01386">
    <property type="entry name" value="Ribosomal_L25p"/>
    <property type="match status" value="1"/>
</dbReference>
<comment type="caution">
    <text evidence="8">The sequence shown here is derived from an EMBL/GenBank/DDBJ whole genome shotgun (WGS) entry which is preliminary data.</text>
</comment>
<dbReference type="GO" id="GO:0008097">
    <property type="term" value="F:5S rRNA binding"/>
    <property type="evidence" value="ECO:0007669"/>
    <property type="project" value="InterPro"/>
</dbReference>
<reference evidence="8 9" key="1">
    <citation type="submission" date="2017-01" db="EMBL/GenBank/DDBJ databases">
        <title>The cable genome- insights into the physiology and evolution of filamentous bacteria capable of sulfide oxidation via long distance electron transfer.</title>
        <authorList>
            <person name="Schreiber L."/>
            <person name="Bjerg J.T."/>
            <person name="Boggild A."/>
            <person name="Van De Vossenberg J."/>
            <person name="Meysman F."/>
            <person name="Nielsen L.P."/>
            <person name="Schramm A."/>
            <person name="Kjeldsen K.U."/>
        </authorList>
    </citation>
    <scope>NUCLEOTIDE SEQUENCE [LARGE SCALE GENOMIC DNA]</scope>
    <source>
        <strain evidence="8">A2</strain>
    </source>
</reference>
<keyword evidence="1" id="KW-0699">rRNA-binding</keyword>
<dbReference type="InterPro" id="IPR020056">
    <property type="entry name" value="Rbsml_bL25/Gln-tRNA_synth_N"/>
</dbReference>
<dbReference type="InterPro" id="IPR001021">
    <property type="entry name" value="Ribosomal_bL25_long"/>
</dbReference>
<evidence type="ECO:0000256" key="2">
    <source>
        <dbReference type="ARBA" id="ARBA00022884"/>
    </source>
</evidence>
<organism evidence="8 9">
    <name type="scientific">Candidatus Electrothrix marina</name>
    <dbReference type="NCBI Taxonomy" id="1859130"/>
    <lineage>
        <taxon>Bacteria</taxon>
        <taxon>Pseudomonadati</taxon>
        <taxon>Thermodesulfobacteriota</taxon>
        <taxon>Desulfobulbia</taxon>
        <taxon>Desulfobulbales</taxon>
        <taxon>Desulfobulbaceae</taxon>
        <taxon>Candidatus Electrothrix</taxon>
    </lineage>
</organism>
<dbReference type="PANTHER" id="PTHR33284">
    <property type="entry name" value="RIBOSOMAL PROTEIN L25/GLN-TRNA SYNTHETASE, ANTI-CODON-BINDING DOMAIN-CONTAINING PROTEIN"/>
    <property type="match status" value="1"/>
</dbReference>
<dbReference type="InterPro" id="IPR011035">
    <property type="entry name" value="Ribosomal_bL25/Gln-tRNA_synth"/>
</dbReference>
<dbReference type="GO" id="GO:0006412">
    <property type="term" value="P:translation"/>
    <property type="evidence" value="ECO:0007669"/>
    <property type="project" value="InterPro"/>
</dbReference>
<evidence type="ECO:0000313" key="9">
    <source>
        <dbReference type="Proteomes" id="UP000286862"/>
    </source>
</evidence>
<evidence type="ECO:0000313" key="8">
    <source>
        <dbReference type="EMBL" id="RWX43311.1"/>
    </source>
</evidence>
<protein>
    <recommendedName>
        <fullName evidence="5">50S ribosomal protein L25</fullName>
    </recommendedName>
</protein>
<dbReference type="GO" id="GO:0022625">
    <property type="term" value="C:cytosolic large ribosomal subunit"/>
    <property type="evidence" value="ECO:0007669"/>
    <property type="project" value="TreeGrafter"/>
</dbReference>
<feature type="domain" description="Large ribosomal subunit protein bL25 beta" evidence="7">
    <location>
        <begin position="106"/>
        <end position="157"/>
    </location>
</feature>
<evidence type="ECO:0000256" key="4">
    <source>
        <dbReference type="ARBA" id="ARBA00023274"/>
    </source>
</evidence>
<dbReference type="InterPro" id="IPR037121">
    <property type="entry name" value="Ribosomal_bL25_C"/>
</dbReference>
<dbReference type="EMBL" id="MTKQ01000393">
    <property type="protein sequence ID" value="RWX43311.1"/>
    <property type="molecule type" value="Genomic_DNA"/>
</dbReference>
<dbReference type="CDD" id="cd00495">
    <property type="entry name" value="Ribosomal_L25_TL5_CTC"/>
    <property type="match status" value="1"/>
</dbReference>
<sequence>MIQVDIPAAVRTVFGKGESRRLRMDKKTPAVVYSRGAEALALQFDEATLYKDLLFVHGRNAVITLDVEGDSAGKRHVLVQEIQKDPVQEEILHVDFLEIDVDSTRKFNVDLRLTGVAKGVDLGGELNVSKQSLVLQGRPLDIPDEIVADITALERGGKGISCKDL</sequence>
<evidence type="ECO:0000259" key="7">
    <source>
        <dbReference type="Pfam" id="PF14693"/>
    </source>
</evidence>
<evidence type="ECO:0000256" key="1">
    <source>
        <dbReference type="ARBA" id="ARBA00022730"/>
    </source>
</evidence>
<evidence type="ECO:0000256" key="3">
    <source>
        <dbReference type="ARBA" id="ARBA00022980"/>
    </source>
</evidence>
<keyword evidence="2" id="KW-0694">RNA-binding</keyword>
<feature type="domain" description="Large ribosomal subunit protein bL25 L25" evidence="6">
    <location>
        <begin position="8"/>
        <end position="96"/>
    </location>
</feature>
<dbReference type="Gene3D" id="2.40.240.10">
    <property type="entry name" value="Ribosomal Protein L25, Chain P"/>
    <property type="match status" value="1"/>
</dbReference>
<dbReference type="InterPro" id="IPR020057">
    <property type="entry name" value="Ribosomal_bL25_b-dom"/>
</dbReference>
<keyword evidence="4" id="KW-0687">Ribonucleoprotein</keyword>
<dbReference type="Gene3D" id="2.170.120.20">
    <property type="entry name" value="Ribosomal protein L25, beta domain"/>
    <property type="match status" value="1"/>
</dbReference>
<dbReference type="InterPro" id="IPR029751">
    <property type="entry name" value="Ribosomal_L25_dom"/>
</dbReference>
<dbReference type="Proteomes" id="UP000286862">
    <property type="component" value="Unassembled WGS sequence"/>
</dbReference>
<name>A0A444IR17_9BACT</name>
<evidence type="ECO:0000256" key="5">
    <source>
        <dbReference type="ARBA" id="ARBA00035479"/>
    </source>
</evidence>
<dbReference type="PANTHER" id="PTHR33284:SF1">
    <property type="entry name" value="RIBOSOMAL PROTEIN L25_GLN-TRNA SYNTHETASE, ANTI-CODON-BINDING DOMAIN-CONTAINING PROTEIN"/>
    <property type="match status" value="1"/>
</dbReference>
<dbReference type="NCBIfam" id="TIGR00731">
    <property type="entry name" value="bL25_bact_ctc"/>
    <property type="match status" value="1"/>
</dbReference>
<evidence type="ECO:0000259" key="6">
    <source>
        <dbReference type="Pfam" id="PF01386"/>
    </source>
</evidence>
<dbReference type="AlphaFoldDB" id="A0A444IR17"/>